<keyword evidence="1" id="KW-0808">Transferase</keyword>
<comment type="similarity">
    <text evidence="5">Belongs to the protein kinase superfamily. STE Ser/Thr protein kinase family. MAP kinase kinase subfamily.</text>
</comment>
<organism evidence="13 14">
    <name type="scientific">Panagrolaimus davidi</name>
    <dbReference type="NCBI Taxonomy" id="227884"/>
    <lineage>
        <taxon>Eukaryota</taxon>
        <taxon>Metazoa</taxon>
        <taxon>Ecdysozoa</taxon>
        <taxon>Nematoda</taxon>
        <taxon>Chromadorea</taxon>
        <taxon>Rhabditida</taxon>
        <taxon>Tylenchina</taxon>
        <taxon>Panagrolaimomorpha</taxon>
        <taxon>Panagrolaimoidea</taxon>
        <taxon>Panagrolaimidae</taxon>
        <taxon>Panagrolaimus</taxon>
    </lineage>
</organism>
<evidence type="ECO:0000313" key="13">
    <source>
        <dbReference type="Proteomes" id="UP000887578"/>
    </source>
</evidence>
<evidence type="ECO:0000256" key="4">
    <source>
        <dbReference type="ARBA" id="ARBA00022840"/>
    </source>
</evidence>
<accession>A0A914QSW2</accession>
<dbReference type="InterPro" id="IPR000719">
    <property type="entry name" value="Prot_kinase_dom"/>
</dbReference>
<keyword evidence="13" id="KW-1185">Reference proteome</keyword>
<reference evidence="14" key="1">
    <citation type="submission" date="2022-11" db="UniProtKB">
        <authorList>
            <consortium name="WormBaseParasite"/>
        </authorList>
    </citation>
    <scope>IDENTIFICATION</scope>
</reference>
<evidence type="ECO:0000313" key="14">
    <source>
        <dbReference type="WBParaSite" id="PDA_v2.g7018.t1"/>
    </source>
</evidence>
<dbReference type="PANTHER" id="PTHR48013">
    <property type="entry name" value="DUAL SPECIFICITY MITOGEN-ACTIVATED PROTEIN KINASE KINASE 5-RELATED"/>
    <property type="match status" value="1"/>
</dbReference>
<dbReference type="PROSITE" id="PS50011">
    <property type="entry name" value="PROTEIN_KINASE_DOM"/>
    <property type="match status" value="1"/>
</dbReference>
<name>A0A914QSW2_9BILA</name>
<dbReference type="InterPro" id="IPR008271">
    <property type="entry name" value="Ser/Thr_kinase_AS"/>
</dbReference>
<dbReference type="EC" id="2.7.12.2" evidence="6"/>
<dbReference type="Gene3D" id="1.10.510.10">
    <property type="entry name" value="Transferase(Phosphotransferase) domain 1"/>
    <property type="match status" value="1"/>
</dbReference>
<evidence type="ECO:0000256" key="1">
    <source>
        <dbReference type="ARBA" id="ARBA00022679"/>
    </source>
</evidence>
<proteinExistence type="inferred from homology"/>
<dbReference type="GO" id="GO:0004674">
    <property type="term" value="F:protein serine/threonine kinase activity"/>
    <property type="evidence" value="ECO:0007669"/>
    <property type="project" value="UniProtKB-KW"/>
</dbReference>
<dbReference type="PANTHER" id="PTHR48013:SF9">
    <property type="entry name" value="DUAL SPECIFICITY MITOGEN-ACTIVATED PROTEIN KINASE KINASE 5"/>
    <property type="match status" value="1"/>
</dbReference>
<dbReference type="Pfam" id="PF00069">
    <property type="entry name" value="Pkinase"/>
    <property type="match status" value="1"/>
</dbReference>
<dbReference type="PROSITE" id="PS00108">
    <property type="entry name" value="PROTEIN_KINASE_ST"/>
    <property type="match status" value="1"/>
</dbReference>
<sequence>MSKRPSFLLLSTPPKKARTDYDDFKMELENIEAGKFECNSFDFASKSIGHGQFGEVFMVKHKETNDIFAVKEISYSDDRRKQILCELKFMLEHKHENLIPMNGYYIADRKLGIVMSLMKGSFEKFGEIKEEVLPKVANSVLNGLNFIHEKELIHNDIKRENIFLSNSNVVMLGDFGNLESFTSEKIILGTYHDPNTANYTGKEKIKRDMWAFGCTMIELVNGKRPLFAKDVIPHVEIPENLGTKDLKDFVSLCYNADHENGIQLLQKSTFLTQNSDQKMFYAWAEAITPKSW</sequence>
<dbReference type="GO" id="GO:0004708">
    <property type="term" value="F:MAP kinase kinase activity"/>
    <property type="evidence" value="ECO:0007669"/>
    <property type="project" value="UniProtKB-EC"/>
</dbReference>
<evidence type="ECO:0000256" key="6">
    <source>
        <dbReference type="ARBA" id="ARBA00038999"/>
    </source>
</evidence>
<evidence type="ECO:0000256" key="9">
    <source>
        <dbReference type="ARBA" id="ARBA00051693"/>
    </source>
</evidence>
<evidence type="ECO:0000259" key="12">
    <source>
        <dbReference type="PROSITE" id="PS50011"/>
    </source>
</evidence>
<keyword evidence="2 10" id="KW-0547">Nucleotide-binding</keyword>
<dbReference type="Proteomes" id="UP000887578">
    <property type="component" value="Unplaced"/>
</dbReference>
<keyword evidence="4 10" id="KW-0067">ATP-binding</keyword>
<dbReference type="WBParaSite" id="PDA_v2.g7018.t1">
    <property type="protein sequence ID" value="PDA_v2.g7018.t1"/>
    <property type="gene ID" value="PDA_v2.g7018"/>
</dbReference>
<evidence type="ECO:0000256" key="11">
    <source>
        <dbReference type="RuleBase" id="RU000304"/>
    </source>
</evidence>
<evidence type="ECO:0000256" key="5">
    <source>
        <dbReference type="ARBA" id="ARBA00038035"/>
    </source>
</evidence>
<evidence type="ECO:0000256" key="7">
    <source>
        <dbReference type="ARBA" id="ARBA00049014"/>
    </source>
</evidence>
<keyword evidence="11" id="KW-0723">Serine/threonine-protein kinase</keyword>
<protein>
    <recommendedName>
        <fullName evidence="6">mitogen-activated protein kinase kinase</fullName>
        <ecNumber evidence="6">2.7.12.2</ecNumber>
    </recommendedName>
</protein>
<dbReference type="AlphaFoldDB" id="A0A914QSW2"/>
<dbReference type="InterPro" id="IPR017441">
    <property type="entry name" value="Protein_kinase_ATP_BS"/>
</dbReference>
<comment type="catalytic activity">
    <reaction evidence="8">
        <text>L-threonyl-[protein] + ATP = O-phospho-L-threonyl-[protein] + ADP + H(+)</text>
        <dbReference type="Rhea" id="RHEA:46608"/>
        <dbReference type="Rhea" id="RHEA-COMP:11060"/>
        <dbReference type="Rhea" id="RHEA-COMP:11605"/>
        <dbReference type="ChEBI" id="CHEBI:15378"/>
        <dbReference type="ChEBI" id="CHEBI:30013"/>
        <dbReference type="ChEBI" id="CHEBI:30616"/>
        <dbReference type="ChEBI" id="CHEBI:61977"/>
        <dbReference type="ChEBI" id="CHEBI:456216"/>
        <dbReference type="EC" id="2.7.12.2"/>
    </reaction>
</comment>
<dbReference type="InterPro" id="IPR011009">
    <property type="entry name" value="Kinase-like_dom_sf"/>
</dbReference>
<keyword evidence="3" id="KW-0418">Kinase</keyword>
<dbReference type="PROSITE" id="PS00107">
    <property type="entry name" value="PROTEIN_KINASE_ATP"/>
    <property type="match status" value="1"/>
</dbReference>
<feature type="domain" description="Protein kinase" evidence="12">
    <location>
        <begin position="42"/>
        <end position="271"/>
    </location>
</feature>
<dbReference type="SUPFAM" id="SSF56112">
    <property type="entry name" value="Protein kinase-like (PK-like)"/>
    <property type="match status" value="1"/>
</dbReference>
<evidence type="ECO:0000256" key="2">
    <source>
        <dbReference type="ARBA" id="ARBA00022741"/>
    </source>
</evidence>
<evidence type="ECO:0000256" key="10">
    <source>
        <dbReference type="PROSITE-ProRule" id="PRU10141"/>
    </source>
</evidence>
<dbReference type="SMART" id="SM00220">
    <property type="entry name" value="S_TKc"/>
    <property type="match status" value="1"/>
</dbReference>
<feature type="binding site" evidence="10">
    <location>
        <position position="71"/>
    </location>
    <ligand>
        <name>ATP</name>
        <dbReference type="ChEBI" id="CHEBI:30616"/>
    </ligand>
</feature>
<evidence type="ECO:0000256" key="3">
    <source>
        <dbReference type="ARBA" id="ARBA00022777"/>
    </source>
</evidence>
<evidence type="ECO:0000256" key="8">
    <source>
        <dbReference type="ARBA" id="ARBA00049299"/>
    </source>
</evidence>
<comment type="catalytic activity">
    <reaction evidence="9">
        <text>L-tyrosyl-[protein] + ATP = O-phospho-L-tyrosyl-[protein] + ADP + H(+)</text>
        <dbReference type="Rhea" id="RHEA:10596"/>
        <dbReference type="Rhea" id="RHEA-COMP:10136"/>
        <dbReference type="Rhea" id="RHEA-COMP:20101"/>
        <dbReference type="ChEBI" id="CHEBI:15378"/>
        <dbReference type="ChEBI" id="CHEBI:30616"/>
        <dbReference type="ChEBI" id="CHEBI:46858"/>
        <dbReference type="ChEBI" id="CHEBI:61978"/>
        <dbReference type="ChEBI" id="CHEBI:456216"/>
        <dbReference type="EC" id="2.7.12.2"/>
    </reaction>
</comment>
<comment type="catalytic activity">
    <reaction evidence="7">
        <text>L-seryl-[protein] + ATP = O-phospho-L-seryl-[protein] + ADP + H(+)</text>
        <dbReference type="Rhea" id="RHEA:17989"/>
        <dbReference type="Rhea" id="RHEA-COMP:9863"/>
        <dbReference type="Rhea" id="RHEA-COMP:11604"/>
        <dbReference type="ChEBI" id="CHEBI:15378"/>
        <dbReference type="ChEBI" id="CHEBI:29999"/>
        <dbReference type="ChEBI" id="CHEBI:30616"/>
        <dbReference type="ChEBI" id="CHEBI:83421"/>
        <dbReference type="ChEBI" id="CHEBI:456216"/>
        <dbReference type="EC" id="2.7.12.2"/>
    </reaction>
</comment>
<dbReference type="GO" id="GO:0005524">
    <property type="term" value="F:ATP binding"/>
    <property type="evidence" value="ECO:0007669"/>
    <property type="project" value="UniProtKB-UniRule"/>
</dbReference>